<protein>
    <submittedName>
        <fullName evidence="1">Uncharacterized protein</fullName>
    </submittedName>
</protein>
<keyword evidence="2" id="KW-1185">Reference proteome</keyword>
<accession>A0A516X7A3</accession>
<dbReference type="AlphaFoldDB" id="A0A516X7A3"/>
<evidence type="ECO:0000313" key="2">
    <source>
        <dbReference type="Proteomes" id="UP000317344"/>
    </source>
</evidence>
<dbReference type="KEGG" id="toy:FO059_16025"/>
<name>A0A516X7A3_9ACTN</name>
<dbReference type="RefSeq" id="WP_143909956.1">
    <property type="nucleotide sequence ID" value="NZ_CP041765.1"/>
</dbReference>
<evidence type="ECO:0000313" key="1">
    <source>
        <dbReference type="EMBL" id="QDQ98551.1"/>
    </source>
</evidence>
<dbReference type="OrthoDB" id="4558385at2"/>
<reference evidence="1 2" key="1">
    <citation type="submission" date="2019-07" db="EMBL/GenBank/DDBJ databases">
        <title>Tomitella cavernea sp. nov., an actinomycete isolated from soil.</title>
        <authorList>
            <person name="Cheng J."/>
        </authorList>
    </citation>
    <scope>NUCLEOTIDE SEQUENCE [LARGE SCALE GENOMIC DNA]</scope>
    <source>
        <strain evidence="1 2">HY188</strain>
    </source>
</reference>
<gene>
    <name evidence="1" type="ORF">FO059_16025</name>
</gene>
<dbReference type="EMBL" id="CP041765">
    <property type="protein sequence ID" value="QDQ98551.1"/>
    <property type="molecule type" value="Genomic_DNA"/>
</dbReference>
<sequence length="106" mass="12051">MDDPDAFAHSELAERRRREKAVALARYAWDRRIAAAELAALDEATLRRFARAAGVHPPSSRATWEATVELLEGKQAWAERNPDRVEAARAHPEERIMWVKPPVPGW</sequence>
<organism evidence="1 2">
    <name type="scientific">Tomitella fengzijianii</name>
    <dbReference type="NCBI Taxonomy" id="2597660"/>
    <lineage>
        <taxon>Bacteria</taxon>
        <taxon>Bacillati</taxon>
        <taxon>Actinomycetota</taxon>
        <taxon>Actinomycetes</taxon>
        <taxon>Mycobacteriales</taxon>
        <taxon>Tomitella</taxon>
    </lineage>
</organism>
<proteinExistence type="predicted"/>
<reference evidence="1 2" key="2">
    <citation type="submission" date="2019-07" db="EMBL/GenBank/DDBJ databases">
        <authorList>
            <person name="Huang Y."/>
        </authorList>
    </citation>
    <scope>NUCLEOTIDE SEQUENCE [LARGE SCALE GENOMIC DNA]</scope>
    <source>
        <strain evidence="1 2">HY188</strain>
    </source>
</reference>
<dbReference type="Proteomes" id="UP000317344">
    <property type="component" value="Chromosome"/>
</dbReference>